<dbReference type="NCBIfam" id="TIGR00797">
    <property type="entry name" value="matE"/>
    <property type="match status" value="1"/>
</dbReference>
<name>A0A1H7NFM1_9GAMM</name>
<feature type="transmembrane region" description="Helical" evidence="2">
    <location>
        <begin position="241"/>
        <end position="268"/>
    </location>
</feature>
<protein>
    <submittedName>
        <fullName evidence="3">Multidrug resistance protein, MATE family</fullName>
    </submittedName>
</protein>
<dbReference type="RefSeq" id="WP_074868029.1">
    <property type="nucleotide sequence ID" value="NZ_FOAS01000009.1"/>
</dbReference>
<feature type="transmembrane region" description="Helical" evidence="2">
    <location>
        <begin position="143"/>
        <end position="162"/>
    </location>
</feature>
<organism evidence="3 4">
    <name type="scientific">Atopomonas hussainii</name>
    <dbReference type="NCBI Taxonomy" id="1429083"/>
    <lineage>
        <taxon>Bacteria</taxon>
        <taxon>Pseudomonadati</taxon>
        <taxon>Pseudomonadota</taxon>
        <taxon>Gammaproteobacteria</taxon>
        <taxon>Pseudomonadales</taxon>
        <taxon>Pseudomonadaceae</taxon>
        <taxon>Atopomonas</taxon>
    </lineage>
</organism>
<dbReference type="CDD" id="cd13131">
    <property type="entry name" value="MATE_NorM_like"/>
    <property type="match status" value="1"/>
</dbReference>
<feature type="transmembrane region" description="Helical" evidence="2">
    <location>
        <begin position="169"/>
        <end position="188"/>
    </location>
</feature>
<dbReference type="EMBL" id="FOAS01000009">
    <property type="protein sequence ID" value="SEL21795.1"/>
    <property type="molecule type" value="Genomic_DNA"/>
</dbReference>
<dbReference type="NCBIfam" id="NF001214">
    <property type="entry name" value="PRK00187.1"/>
    <property type="match status" value="1"/>
</dbReference>
<feature type="transmembrane region" description="Helical" evidence="2">
    <location>
        <begin position="397"/>
        <end position="419"/>
    </location>
</feature>
<feature type="transmembrane region" description="Helical" evidence="2">
    <location>
        <begin position="102"/>
        <end position="123"/>
    </location>
</feature>
<keyword evidence="2" id="KW-0812">Transmembrane</keyword>
<evidence type="ECO:0000313" key="4">
    <source>
        <dbReference type="Proteomes" id="UP000185766"/>
    </source>
</evidence>
<feature type="transmembrane region" description="Helical" evidence="2">
    <location>
        <begin position="359"/>
        <end position="376"/>
    </location>
</feature>
<dbReference type="PANTHER" id="PTHR43298:SF2">
    <property type="entry name" value="FMN_FAD EXPORTER YEEO-RELATED"/>
    <property type="match status" value="1"/>
</dbReference>
<feature type="transmembrane region" description="Helical" evidence="2">
    <location>
        <begin position="194"/>
        <end position="216"/>
    </location>
</feature>
<feature type="transmembrane region" description="Helical" evidence="2">
    <location>
        <begin position="61"/>
        <end position="82"/>
    </location>
</feature>
<dbReference type="GO" id="GO:0015297">
    <property type="term" value="F:antiporter activity"/>
    <property type="evidence" value="ECO:0007669"/>
    <property type="project" value="InterPro"/>
</dbReference>
<keyword evidence="4" id="KW-1185">Reference proteome</keyword>
<keyword evidence="2" id="KW-1133">Transmembrane helix</keyword>
<dbReference type="PANTHER" id="PTHR43298">
    <property type="entry name" value="MULTIDRUG RESISTANCE PROTEIN NORM-RELATED"/>
    <property type="match status" value="1"/>
</dbReference>
<feature type="transmembrane region" description="Helical" evidence="2">
    <location>
        <begin position="280"/>
        <end position="300"/>
    </location>
</feature>
<evidence type="ECO:0000256" key="1">
    <source>
        <dbReference type="ARBA" id="ARBA00022448"/>
    </source>
</evidence>
<feature type="transmembrane region" description="Helical" evidence="2">
    <location>
        <begin position="425"/>
        <end position="445"/>
    </location>
</feature>
<dbReference type="GO" id="GO:0005886">
    <property type="term" value="C:plasma membrane"/>
    <property type="evidence" value="ECO:0007669"/>
    <property type="project" value="TreeGrafter"/>
</dbReference>
<reference evidence="3 4" key="1">
    <citation type="submission" date="2016-10" db="EMBL/GenBank/DDBJ databases">
        <authorList>
            <person name="de Groot N.N."/>
        </authorList>
    </citation>
    <scope>NUCLEOTIDE SEQUENCE [LARGE SCALE GENOMIC DNA]</scope>
    <source>
        <strain evidence="3 4">JCM 19513</strain>
    </source>
</reference>
<accession>A0A1H7NFM1</accession>
<sequence>MPLTHRWQHLLRASRLELPALAKLAGPLIAAQMAQVAMVFTDTLMMGRVGAEALAGGALGGSLYNFLFICASGVLAGVANGVAIRHGAGDRDGVRGFTQAGVWLALMLAGGNMLLLALAFWLLPLAGLSPISVSGGLDYLASLIWAMTAALLFVALRGFAAGLGHAGPIMHITLLGALLNLLLNWLFIELGWGLFGIGLATTLVMSGMALTLMLFLRRSRRLAGYDLLGGLSRWPAQAMRALLALGLPIGGTYAVETSLFFVAALAMGYLGDLPLAAHQIAVQAVYVAFMVPVGISYAATIRIGQHFGAGRLQQALITGRLAIGGGALLMLSFAALFWLWPESVVGLFIDLNNPANRELAVLATSLLAIAAWFELFDGSQCIAMGCLRGLGQSRWSFAIGAVGYCLLGIPAALALGFLSPLGAEGIWWGMALGLSLTAVGLIVAFERLLHQQLQPSALGVQATAQRMAA</sequence>
<dbReference type="GO" id="GO:0042910">
    <property type="term" value="F:xenobiotic transmembrane transporter activity"/>
    <property type="evidence" value="ECO:0007669"/>
    <property type="project" value="InterPro"/>
</dbReference>
<dbReference type="STRING" id="1429083.GCA_001885685_03061"/>
<gene>
    <name evidence="3" type="ORF">SAMN05216214_109115</name>
</gene>
<feature type="transmembrane region" description="Helical" evidence="2">
    <location>
        <begin position="321"/>
        <end position="339"/>
    </location>
</feature>
<dbReference type="AlphaFoldDB" id="A0A1H7NFM1"/>
<evidence type="ECO:0000256" key="2">
    <source>
        <dbReference type="SAM" id="Phobius"/>
    </source>
</evidence>
<feature type="transmembrane region" description="Helical" evidence="2">
    <location>
        <begin position="21"/>
        <end position="41"/>
    </location>
</feature>
<dbReference type="InterPro" id="IPR002528">
    <property type="entry name" value="MATE_fam"/>
</dbReference>
<proteinExistence type="predicted"/>
<dbReference type="Proteomes" id="UP000185766">
    <property type="component" value="Unassembled WGS sequence"/>
</dbReference>
<keyword evidence="2" id="KW-0472">Membrane</keyword>
<keyword evidence="1" id="KW-0813">Transport</keyword>
<evidence type="ECO:0000313" key="3">
    <source>
        <dbReference type="EMBL" id="SEL21795.1"/>
    </source>
</evidence>
<dbReference type="Pfam" id="PF01554">
    <property type="entry name" value="MatE"/>
    <property type="match status" value="2"/>
</dbReference>
<dbReference type="InterPro" id="IPR050222">
    <property type="entry name" value="MATE_MdtK"/>
</dbReference>